<proteinExistence type="predicted"/>
<dbReference type="SUPFAM" id="SSF81901">
    <property type="entry name" value="HCP-like"/>
    <property type="match status" value="1"/>
</dbReference>
<accession>A0A8H3XI43</accession>
<dbReference type="Proteomes" id="UP000439903">
    <property type="component" value="Unassembled WGS sequence"/>
</dbReference>
<evidence type="ECO:0000313" key="3">
    <source>
        <dbReference type="Proteomes" id="UP000439903"/>
    </source>
</evidence>
<dbReference type="EMBL" id="WTPW01001079">
    <property type="protein sequence ID" value="KAF0458459.1"/>
    <property type="molecule type" value="Genomic_DNA"/>
</dbReference>
<name>A0A8H3XI43_GIGMA</name>
<evidence type="ECO:0000313" key="2">
    <source>
        <dbReference type="EMBL" id="KAF0458459.1"/>
    </source>
</evidence>
<organism evidence="2 3">
    <name type="scientific">Gigaspora margarita</name>
    <dbReference type="NCBI Taxonomy" id="4874"/>
    <lineage>
        <taxon>Eukaryota</taxon>
        <taxon>Fungi</taxon>
        <taxon>Fungi incertae sedis</taxon>
        <taxon>Mucoromycota</taxon>
        <taxon>Glomeromycotina</taxon>
        <taxon>Glomeromycetes</taxon>
        <taxon>Diversisporales</taxon>
        <taxon>Gigasporaceae</taxon>
        <taxon>Gigaspora</taxon>
    </lineage>
</organism>
<evidence type="ECO:0000256" key="1">
    <source>
        <dbReference type="SAM" id="MobiDB-lite"/>
    </source>
</evidence>
<feature type="region of interest" description="Disordered" evidence="1">
    <location>
        <begin position="40"/>
        <end position="64"/>
    </location>
</feature>
<dbReference type="InterPro" id="IPR011990">
    <property type="entry name" value="TPR-like_helical_dom_sf"/>
</dbReference>
<sequence>MRKGKAKLSLETVLESFVDAYRKILKTWIPEIEVYEPVYEDDLPKGNDEKKRQSPTDEASEELANMNESAKEIGVENDKNKALIYFQNLVDMGFNKEKAGLNCRYENGTGEKAHEINQAEEIQVEKDEHKALKDCERLTEIETETDEQTRVKDKHKALSCYKKSAGMDLVDEAMERDHINGIGIEQDEEPDTTNNLERAYEVWKEKVEKLKTSRKSKNKDSKEPEKYERRTLNLAYEVWTARVEKFKRMIRSPYEPVQSEKREIADEVNLDAETPGKDNDQPIQSPQDLKSGPQELTVTNSPRTEEKMCTFGPKNKKKPWPSGPLGTRIQFQL</sequence>
<gene>
    <name evidence="2" type="ORF">F8M41_000974</name>
</gene>
<feature type="compositionally biased region" description="Polar residues" evidence="1">
    <location>
        <begin position="281"/>
        <end position="302"/>
    </location>
</feature>
<feature type="compositionally biased region" description="Basic and acidic residues" evidence="1">
    <location>
        <begin position="42"/>
        <end position="55"/>
    </location>
</feature>
<dbReference type="AlphaFoldDB" id="A0A8H3XI43"/>
<comment type="caution">
    <text evidence="2">The sequence shown here is derived from an EMBL/GenBank/DDBJ whole genome shotgun (WGS) entry which is preliminary data.</text>
</comment>
<keyword evidence="3" id="KW-1185">Reference proteome</keyword>
<reference evidence="2 3" key="1">
    <citation type="journal article" date="2019" name="Environ. Microbiol.">
        <title>At the nexus of three kingdoms: the genome of the mycorrhizal fungus Gigaspora margarita provides insights into plant, endobacterial and fungal interactions.</title>
        <authorList>
            <person name="Venice F."/>
            <person name="Ghignone S."/>
            <person name="Salvioli di Fossalunga A."/>
            <person name="Amselem J."/>
            <person name="Novero M."/>
            <person name="Xianan X."/>
            <person name="Sedzielewska Toro K."/>
            <person name="Morin E."/>
            <person name="Lipzen A."/>
            <person name="Grigoriev I.V."/>
            <person name="Henrissat B."/>
            <person name="Martin F.M."/>
            <person name="Bonfante P."/>
        </authorList>
    </citation>
    <scope>NUCLEOTIDE SEQUENCE [LARGE SCALE GENOMIC DNA]</scope>
    <source>
        <strain evidence="2 3">BEG34</strain>
    </source>
</reference>
<protein>
    <submittedName>
        <fullName evidence="2">Uncharacterized protein</fullName>
    </submittedName>
</protein>
<dbReference type="Gene3D" id="1.25.40.10">
    <property type="entry name" value="Tetratricopeptide repeat domain"/>
    <property type="match status" value="1"/>
</dbReference>
<feature type="region of interest" description="Disordered" evidence="1">
    <location>
        <begin position="256"/>
        <end position="333"/>
    </location>
</feature>
<dbReference type="OrthoDB" id="10548498at2759"/>